<organism evidence="1 2">
    <name type="scientific">Colletotrichum truncatum</name>
    <name type="common">Anthracnose fungus</name>
    <name type="synonym">Colletotrichum capsici</name>
    <dbReference type="NCBI Taxonomy" id="5467"/>
    <lineage>
        <taxon>Eukaryota</taxon>
        <taxon>Fungi</taxon>
        <taxon>Dikarya</taxon>
        <taxon>Ascomycota</taxon>
        <taxon>Pezizomycotina</taxon>
        <taxon>Sordariomycetes</taxon>
        <taxon>Hypocreomycetidae</taxon>
        <taxon>Glomerellales</taxon>
        <taxon>Glomerellaceae</taxon>
        <taxon>Colletotrichum</taxon>
        <taxon>Colletotrichum truncatum species complex</taxon>
    </lineage>
</organism>
<name>A0ACC3ZJZ5_COLTU</name>
<protein>
    <submittedName>
        <fullName evidence="1">Cell wall protein</fullName>
    </submittedName>
</protein>
<dbReference type="Proteomes" id="UP000805649">
    <property type="component" value="Unassembled WGS sequence"/>
</dbReference>
<evidence type="ECO:0000313" key="2">
    <source>
        <dbReference type="Proteomes" id="UP000805649"/>
    </source>
</evidence>
<keyword evidence="2" id="KW-1185">Reference proteome</keyword>
<reference evidence="1 2" key="1">
    <citation type="journal article" date="2020" name="Phytopathology">
        <title>Genome Sequence Resources of Colletotrichum truncatum, C. plurivorum, C. musicola, and C. sojae: Four Species Pathogenic to Soybean (Glycine max).</title>
        <authorList>
            <person name="Rogerio F."/>
            <person name="Boufleur T.R."/>
            <person name="Ciampi-Guillardi M."/>
            <person name="Sukno S.A."/>
            <person name="Thon M.R."/>
            <person name="Massola Junior N.S."/>
            <person name="Baroncelli R."/>
        </authorList>
    </citation>
    <scope>NUCLEOTIDE SEQUENCE [LARGE SCALE GENOMIC DNA]</scope>
    <source>
        <strain evidence="1 2">CMES1059</strain>
    </source>
</reference>
<comment type="caution">
    <text evidence="1">The sequence shown here is derived from an EMBL/GenBank/DDBJ whole genome shotgun (WGS) entry which is preliminary data.</text>
</comment>
<accession>A0ACC3ZJZ5</accession>
<proteinExistence type="predicted"/>
<dbReference type="EMBL" id="VUJX02000001">
    <property type="protein sequence ID" value="KAL0944405.1"/>
    <property type="molecule type" value="Genomic_DNA"/>
</dbReference>
<evidence type="ECO:0000313" key="1">
    <source>
        <dbReference type="EMBL" id="KAL0944405.1"/>
    </source>
</evidence>
<gene>
    <name evidence="1" type="ORF">CTRU02_202292</name>
</gene>
<sequence length="216" mass="21288">MQTPSVLIVTSTLTAAASALQPAIVNGTVVTLTKVHDYVETWCPEPTTLYFNDKAYRIDKPTTFVLDGCPCTEVWTTHQAAQPTGQAQPPPVKPPAQTGGPGYGGYGGYGAYTPGQGGQPGQPGQPQQPGQSGAPGAGYGGYGGYGAYTPGQGGAPDAGNPGGAPGSGGSPASSGRPVLCGGQSCPTNVVLAGAEKQAVLASTFALVAGAIALVAL</sequence>